<dbReference type="PANTHER" id="PTHR43481:SF4">
    <property type="entry name" value="GLYCEROL-1-PHOSPHATE PHOSPHOHYDROLASE 1-RELATED"/>
    <property type="match status" value="1"/>
</dbReference>
<dbReference type="NCBIfam" id="TIGR01509">
    <property type="entry name" value="HAD-SF-IA-v3"/>
    <property type="match status" value="1"/>
</dbReference>
<proteinExistence type="predicted"/>
<dbReference type="InterPro" id="IPR023214">
    <property type="entry name" value="HAD_sf"/>
</dbReference>
<protein>
    <recommendedName>
        <fullName evidence="2">HAD family hydrolase</fullName>
    </recommendedName>
</protein>
<dbReference type="InterPro" id="IPR036412">
    <property type="entry name" value="HAD-like_sf"/>
</dbReference>
<gene>
    <name evidence="1" type="ORF">LCGC14_3112540</name>
</gene>
<organism evidence="1">
    <name type="scientific">marine sediment metagenome</name>
    <dbReference type="NCBI Taxonomy" id="412755"/>
    <lineage>
        <taxon>unclassified sequences</taxon>
        <taxon>metagenomes</taxon>
        <taxon>ecological metagenomes</taxon>
    </lineage>
</organism>
<dbReference type="AlphaFoldDB" id="A0A0F8YUK6"/>
<dbReference type="InterPro" id="IPR006439">
    <property type="entry name" value="HAD-SF_hydro_IA"/>
</dbReference>
<dbReference type="EMBL" id="LAZR01067390">
    <property type="protein sequence ID" value="KKK51681.1"/>
    <property type="molecule type" value="Genomic_DNA"/>
</dbReference>
<accession>A0A0F8YUK6</accession>
<dbReference type="Pfam" id="PF00702">
    <property type="entry name" value="Hydrolase"/>
    <property type="match status" value="1"/>
</dbReference>
<reference evidence="1" key="1">
    <citation type="journal article" date="2015" name="Nature">
        <title>Complex archaea that bridge the gap between prokaryotes and eukaryotes.</title>
        <authorList>
            <person name="Spang A."/>
            <person name="Saw J.H."/>
            <person name="Jorgensen S.L."/>
            <person name="Zaremba-Niedzwiedzka K."/>
            <person name="Martijn J."/>
            <person name="Lind A.E."/>
            <person name="van Eijk R."/>
            <person name="Schleper C."/>
            <person name="Guy L."/>
            <person name="Ettema T.J."/>
        </authorList>
    </citation>
    <scope>NUCLEOTIDE SEQUENCE</scope>
</reference>
<comment type="caution">
    <text evidence="1">The sequence shown here is derived from an EMBL/GenBank/DDBJ whole genome shotgun (WGS) entry which is preliminary data.</text>
</comment>
<name>A0A0F8YUK6_9ZZZZ</name>
<dbReference type="SUPFAM" id="SSF56784">
    <property type="entry name" value="HAD-like"/>
    <property type="match status" value="1"/>
</dbReference>
<dbReference type="InterPro" id="IPR051806">
    <property type="entry name" value="HAD-like_SPP"/>
</dbReference>
<dbReference type="PANTHER" id="PTHR43481">
    <property type="entry name" value="FRUCTOSE-1-PHOSPHATE PHOSPHATASE"/>
    <property type="match status" value="1"/>
</dbReference>
<dbReference type="GO" id="GO:0050308">
    <property type="term" value="F:sugar-phosphatase activity"/>
    <property type="evidence" value="ECO:0007669"/>
    <property type="project" value="TreeGrafter"/>
</dbReference>
<dbReference type="Gene3D" id="3.40.50.1000">
    <property type="entry name" value="HAD superfamily/HAD-like"/>
    <property type="match status" value="1"/>
</dbReference>
<sequence>PIASASLRQWVDATLRGLGLQDAFDTTVSASDVDNSKPAPDLFLAAARRLGVAPQDCLAVEDTLAGVRSAKAADMFAIQLRAASTALPPLDEADLVLDSFADFDLSLLASVAREAQP</sequence>
<feature type="non-terminal residue" evidence="1">
    <location>
        <position position="1"/>
    </location>
</feature>
<evidence type="ECO:0000313" key="1">
    <source>
        <dbReference type="EMBL" id="KKK51681.1"/>
    </source>
</evidence>
<evidence type="ECO:0008006" key="2">
    <source>
        <dbReference type="Google" id="ProtNLM"/>
    </source>
</evidence>